<dbReference type="Pfam" id="PF11367">
    <property type="entry name" value="Tail_completion_gp17"/>
    <property type="match status" value="1"/>
</dbReference>
<sequence>MSAERVVQAAALDALRGVAGLNGVYLGPPVKATPPYAMLGELLSGDWSVKDRAGRELRLLVTVRDVGEAPARIQALAAAVGTAIEALPRDLAGWRLASVVLVRSRIGGGAPGAWSASVEYRVRVLAEG</sequence>
<dbReference type="EMBL" id="BNAQ01000005">
    <property type="protein sequence ID" value="GHH22026.1"/>
    <property type="molecule type" value="Genomic_DNA"/>
</dbReference>
<proteinExistence type="predicted"/>
<dbReference type="InterPro" id="IPR021508">
    <property type="entry name" value="Gp17-like"/>
</dbReference>
<keyword evidence="2" id="KW-1185">Reference proteome</keyword>
<evidence type="ECO:0000313" key="2">
    <source>
        <dbReference type="Proteomes" id="UP000652430"/>
    </source>
</evidence>
<gene>
    <name evidence="1" type="ORF">GCM10008023_31590</name>
</gene>
<comment type="caution">
    <text evidence="1">The sequence shown here is derived from an EMBL/GenBank/DDBJ whole genome shotgun (WGS) entry which is preliminary data.</text>
</comment>
<accession>A0ABQ3LQ07</accession>
<name>A0ABQ3LQ07_9SPHN</name>
<reference evidence="2" key="1">
    <citation type="journal article" date="2019" name="Int. J. Syst. Evol. Microbiol.">
        <title>The Global Catalogue of Microorganisms (GCM) 10K type strain sequencing project: providing services to taxonomists for standard genome sequencing and annotation.</title>
        <authorList>
            <consortium name="The Broad Institute Genomics Platform"/>
            <consortium name="The Broad Institute Genome Sequencing Center for Infectious Disease"/>
            <person name="Wu L."/>
            <person name="Ma J."/>
        </authorList>
    </citation>
    <scope>NUCLEOTIDE SEQUENCE [LARGE SCALE GENOMIC DNA]</scope>
    <source>
        <strain evidence="2">CGMCC 1.8957</strain>
    </source>
</reference>
<evidence type="ECO:0000313" key="1">
    <source>
        <dbReference type="EMBL" id="GHH22026.1"/>
    </source>
</evidence>
<protein>
    <recommendedName>
        <fullName evidence="3">DUF3168 domain-containing protein</fullName>
    </recommendedName>
</protein>
<dbReference type="InterPro" id="IPR053745">
    <property type="entry name" value="Viral_Tail_Comp_sf"/>
</dbReference>
<dbReference type="Gene3D" id="3.30.2000.30">
    <property type="match status" value="1"/>
</dbReference>
<dbReference type="Proteomes" id="UP000652430">
    <property type="component" value="Unassembled WGS sequence"/>
</dbReference>
<organism evidence="1 2">
    <name type="scientific">Sphingomonas glacialis</name>
    <dbReference type="NCBI Taxonomy" id="658225"/>
    <lineage>
        <taxon>Bacteria</taxon>
        <taxon>Pseudomonadati</taxon>
        <taxon>Pseudomonadota</taxon>
        <taxon>Alphaproteobacteria</taxon>
        <taxon>Sphingomonadales</taxon>
        <taxon>Sphingomonadaceae</taxon>
        <taxon>Sphingomonas</taxon>
    </lineage>
</organism>
<dbReference type="RefSeq" id="WP_189677030.1">
    <property type="nucleotide sequence ID" value="NZ_BNAQ01000005.1"/>
</dbReference>
<evidence type="ECO:0008006" key="3">
    <source>
        <dbReference type="Google" id="ProtNLM"/>
    </source>
</evidence>